<evidence type="ECO:0000313" key="1">
    <source>
        <dbReference type="EMBL" id="QHU31411.1"/>
    </source>
</evidence>
<protein>
    <submittedName>
        <fullName evidence="1">Uncharacterized protein</fullName>
    </submittedName>
</protein>
<proteinExistence type="predicted"/>
<reference evidence="1" key="1">
    <citation type="journal article" date="2020" name="Nature">
        <title>Giant virus diversity and host interactions through global metagenomics.</title>
        <authorList>
            <person name="Schulz F."/>
            <person name="Roux S."/>
            <person name="Paez-Espino D."/>
            <person name="Jungbluth S."/>
            <person name="Walsh D.A."/>
            <person name="Denef V.J."/>
            <person name="McMahon K.D."/>
            <person name="Konstantinidis K.T."/>
            <person name="Eloe-Fadrosh E.A."/>
            <person name="Kyrpides N.C."/>
            <person name="Woyke T."/>
        </authorList>
    </citation>
    <scope>NUCLEOTIDE SEQUENCE</scope>
    <source>
        <strain evidence="1">GVMAG-M-3300027963-21</strain>
    </source>
</reference>
<name>A0A6C0LNU7_9ZZZZ</name>
<sequence>MNFECQCPCGGGQSCIVDRRSVNDWVHEDDVFLEHKLPLRKNCYQQYTKQQQKALNAVLANDEDKV</sequence>
<accession>A0A6C0LNU7</accession>
<dbReference type="EMBL" id="MN740526">
    <property type="protein sequence ID" value="QHU31411.1"/>
    <property type="molecule type" value="Genomic_DNA"/>
</dbReference>
<dbReference type="AlphaFoldDB" id="A0A6C0LNU7"/>
<organism evidence="1">
    <name type="scientific">viral metagenome</name>
    <dbReference type="NCBI Taxonomy" id="1070528"/>
    <lineage>
        <taxon>unclassified sequences</taxon>
        <taxon>metagenomes</taxon>
        <taxon>organismal metagenomes</taxon>
    </lineage>
</organism>